<dbReference type="AlphaFoldDB" id="A0A1U7CUR1"/>
<evidence type="ECO:0000256" key="9">
    <source>
        <dbReference type="ARBA" id="ARBA00023264"/>
    </source>
</evidence>
<keyword evidence="8" id="KW-0594">Phospholipid biosynthesis</keyword>
<dbReference type="STRING" id="1387353.BSF38_04241"/>
<dbReference type="RefSeq" id="WP_076348966.1">
    <property type="nucleotide sequence ID" value="NZ_CP019082.1"/>
</dbReference>
<reference evidence="14" key="1">
    <citation type="submission" date="2016-12" db="EMBL/GenBank/DDBJ databases">
        <title>Comparative genomics of four Isosphaeraceae planctomycetes: a common pool of plasmids and glycoside hydrolase genes.</title>
        <authorList>
            <person name="Ivanova A."/>
        </authorList>
    </citation>
    <scope>NUCLEOTIDE SEQUENCE [LARGE SCALE GENOMIC DNA]</scope>
    <source>
        <strain evidence="14">PX4</strain>
    </source>
</reference>
<dbReference type="Gene3D" id="3.40.50.1970">
    <property type="match status" value="1"/>
</dbReference>
<evidence type="ECO:0000313" key="14">
    <source>
        <dbReference type="Proteomes" id="UP000186309"/>
    </source>
</evidence>
<accession>A0A1U7CUR1</accession>
<dbReference type="OrthoDB" id="9763580at2"/>
<keyword evidence="4" id="KW-0521">NADP</keyword>
<proteinExistence type="predicted"/>
<evidence type="ECO:0000256" key="12">
    <source>
        <dbReference type="PIRSR" id="PIRSR000112-3"/>
    </source>
</evidence>
<feature type="binding site" evidence="10">
    <location>
        <position position="246"/>
    </location>
    <ligand>
        <name>glycerol</name>
        <dbReference type="ChEBI" id="CHEBI:17754"/>
    </ligand>
</feature>
<evidence type="ECO:0000256" key="4">
    <source>
        <dbReference type="ARBA" id="ARBA00022857"/>
    </source>
</evidence>
<comment type="cofactor">
    <cofactor evidence="10">
        <name>Zn(2+)</name>
        <dbReference type="ChEBI" id="CHEBI:29105"/>
    </cofactor>
    <text evidence="10">Binds 1 zinc ion per subunit.</text>
</comment>
<evidence type="ECO:0000256" key="1">
    <source>
        <dbReference type="ARBA" id="ARBA00022490"/>
    </source>
</evidence>
<evidence type="ECO:0000256" key="11">
    <source>
        <dbReference type="PIRSR" id="PIRSR000112-2"/>
    </source>
</evidence>
<dbReference type="Pfam" id="PF13685">
    <property type="entry name" value="Fe-ADH_2"/>
    <property type="match status" value="1"/>
</dbReference>
<name>A0A1U7CUR1_9BACT</name>
<evidence type="ECO:0000313" key="13">
    <source>
        <dbReference type="EMBL" id="APW62690.1"/>
    </source>
</evidence>
<dbReference type="InterPro" id="IPR032837">
    <property type="entry name" value="G1PDH"/>
</dbReference>
<dbReference type="CDD" id="cd08174">
    <property type="entry name" value="G1PDH-like"/>
    <property type="match status" value="1"/>
</dbReference>
<evidence type="ECO:0000256" key="10">
    <source>
        <dbReference type="PIRSR" id="PIRSR000112-1"/>
    </source>
</evidence>
<dbReference type="InterPro" id="IPR016205">
    <property type="entry name" value="Glycerol_DH"/>
</dbReference>
<dbReference type="PIRSF" id="PIRSF000112">
    <property type="entry name" value="Glycerol_dehydrogenase"/>
    <property type="match status" value="1"/>
</dbReference>
<dbReference type="PANTHER" id="PTHR43616:SF5">
    <property type="entry name" value="GLYCEROL DEHYDROGENASE 1"/>
    <property type="match status" value="1"/>
</dbReference>
<feature type="binding site" evidence="12">
    <location>
        <position position="127"/>
    </location>
    <ligand>
        <name>NAD(+)</name>
        <dbReference type="ChEBI" id="CHEBI:57540"/>
    </ligand>
</feature>
<feature type="binding site" evidence="12">
    <location>
        <begin position="118"/>
        <end position="121"/>
    </location>
    <ligand>
        <name>NAD(+)</name>
        <dbReference type="ChEBI" id="CHEBI:57540"/>
    </ligand>
</feature>
<dbReference type="KEGG" id="pbor:BSF38_04241"/>
<evidence type="ECO:0000256" key="2">
    <source>
        <dbReference type="ARBA" id="ARBA00022516"/>
    </source>
</evidence>
<keyword evidence="9" id="KW-1208">Phospholipid metabolism</keyword>
<feature type="binding site" evidence="10">
    <location>
        <position position="170"/>
    </location>
    <ligand>
        <name>glycerol</name>
        <dbReference type="ChEBI" id="CHEBI:17754"/>
    </ligand>
</feature>
<evidence type="ECO:0000256" key="8">
    <source>
        <dbReference type="ARBA" id="ARBA00023209"/>
    </source>
</evidence>
<keyword evidence="2" id="KW-0444">Lipid biosynthesis</keyword>
<evidence type="ECO:0000256" key="5">
    <source>
        <dbReference type="ARBA" id="ARBA00023002"/>
    </source>
</evidence>
<dbReference type="Gene3D" id="1.20.1090.10">
    <property type="entry name" value="Dehydroquinate synthase-like - alpha domain"/>
    <property type="match status" value="1"/>
</dbReference>
<dbReference type="GO" id="GO:0008654">
    <property type="term" value="P:phospholipid biosynthetic process"/>
    <property type="evidence" value="ECO:0007669"/>
    <property type="project" value="UniProtKB-KW"/>
</dbReference>
<feature type="binding site" evidence="12">
    <location>
        <begin position="96"/>
        <end position="100"/>
    </location>
    <ligand>
        <name>NAD(+)</name>
        <dbReference type="ChEBI" id="CHEBI:57540"/>
    </ligand>
</feature>
<protein>
    <submittedName>
        <fullName evidence="13">Glycerol-1-phosphate dehydrogenase [NAD(P)+]</fullName>
        <ecNumber evidence="13">1.1.1.261</ecNumber>
    </submittedName>
</protein>
<evidence type="ECO:0000256" key="3">
    <source>
        <dbReference type="ARBA" id="ARBA00022723"/>
    </source>
</evidence>
<keyword evidence="10" id="KW-0862">Zinc</keyword>
<keyword evidence="3 10" id="KW-0479">Metal-binding</keyword>
<sequence length="350" mass="38020">MIIKTQVVIPSLVRVKPGAIDRLGLYLKREGHTKAMVVVSQGMIPEYLDRVRRGMGEQGVSCIDWIEIGEASFETATKLFTNVRKETSAMIGLGGGKALDVAKYVAFLGRLPYYAVPTSLSNDGFSSPQSSLTVAGRRKSLAAALPSAVVVDLDVCKDAPRPLWLSGIGDLASKLTAIFDWKLAFHQVGEPVDDFAALLSDATVHQFLARPSFDLEGAQLLASSLMFNGIAMEICGSSRPASGSEHLISHALDATSARPRLHGLQVGVATYLMSLVQENQSERIDGLFNETGFWRQIESDPFSRAEWRSAIEIAPTIKDDFYTILSQDGAQAEAISLLDRDERLKACFGP</sequence>
<dbReference type="PANTHER" id="PTHR43616">
    <property type="entry name" value="GLYCEROL DEHYDROGENASE"/>
    <property type="match status" value="1"/>
</dbReference>
<evidence type="ECO:0000256" key="6">
    <source>
        <dbReference type="ARBA" id="ARBA00023027"/>
    </source>
</evidence>
<keyword evidence="6 12" id="KW-0520">NAD</keyword>
<dbReference type="SUPFAM" id="SSF56796">
    <property type="entry name" value="Dehydroquinate synthase-like"/>
    <property type="match status" value="1"/>
</dbReference>
<feature type="binding site" evidence="11">
    <location>
        <position position="123"/>
    </location>
    <ligand>
        <name>glycerol</name>
        <dbReference type="ChEBI" id="CHEBI:17754"/>
    </ligand>
</feature>
<keyword evidence="7" id="KW-0443">Lipid metabolism</keyword>
<keyword evidence="1" id="KW-0963">Cytoplasm</keyword>
<keyword evidence="14" id="KW-1185">Reference proteome</keyword>
<gene>
    <name evidence="13" type="primary">egsA</name>
    <name evidence="13" type="ORF">BSF38_04241</name>
</gene>
<dbReference type="GO" id="GO:0046872">
    <property type="term" value="F:metal ion binding"/>
    <property type="evidence" value="ECO:0007669"/>
    <property type="project" value="UniProtKB-KW"/>
</dbReference>
<dbReference type="EC" id="1.1.1.261" evidence="13"/>
<dbReference type="EMBL" id="CP019082">
    <property type="protein sequence ID" value="APW62690.1"/>
    <property type="molecule type" value="Genomic_DNA"/>
</dbReference>
<dbReference type="Proteomes" id="UP000186309">
    <property type="component" value="Chromosome"/>
</dbReference>
<dbReference type="GO" id="GO:0050492">
    <property type="term" value="F:glycerol-1-phosphate dehydrogenase [NAD(P)+] activity"/>
    <property type="evidence" value="ECO:0007669"/>
    <property type="project" value="UniProtKB-EC"/>
</dbReference>
<organism evidence="13 14">
    <name type="scientific">Paludisphaera borealis</name>
    <dbReference type="NCBI Taxonomy" id="1387353"/>
    <lineage>
        <taxon>Bacteria</taxon>
        <taxon>Pseudomonadati</taxon>
        <taxon>Planctomycetota</taxon>
        <taxon>Planctomycetia</taxon>
        <taxon>Isosphaerales</taxon>
        <taxon>Isosphaeraceae</taxon>
        <taxon>Paludisphaera</taxon>
    </lineage>
</organism>
<keyword evidence="5 13" id="KW-0560">Oxidoreductase</keyword>
<feature type="binding site" evidence="10">
    <location>
        <position position="262"/>
    </location>
    <ligand>
        <name>glycerol</name>
        <dbReference type="ChEBI" id="CHEBI:17754"/>
    </ligand>
</feature>
<evidence type="ECO:0000256" key="7">
    <source>
        <dbReference type="ARBA" id="ARBA00023098"/>
    </source>
</evidence>